<feature type="region of interest" description="Disordered" evidence="1">
    <location>
        <begin position="1"/>
        <end position="81"/>
    </location>
</feature>
<keyword evidence="3" id="KW-1185">Reference proteome</keyword>
<dbReference type="EMBL" id="JARAWJ010000152">
    <property type="protein sequence ID" value="MDX3044873.1"/>
    <property type="molecule type" value="Genomic_DNA"/>
</dbReference>
<dbReference type="Proteomes" id="UP001282474">
    <property type="component" value="Unassembled WGS sequence"/>
</dbReference>
<comment type="caution">
    <text evidence="2">The sequence shown here is derived from an EMBL/GenBank/DDBJ whole genome shotgun (WGS) entry which is preliminary data.</text>
</comment>
<proteinExistence type="predicted"/>
<sequence length="81" mass="8589">MQPGPQPAQATTLLTRKIAQAHGHHRAPGRSSPPRGSGSSRAGHRSARFTPGLLLDITPVSDVETKTTGRMTAQDHMARPS</sequence>
<name>A0ABU4N5T4_9ACTN</name>
<evidence type="ECO:0000313" key="3">
    <source>
        <dbReference type="Proteomes" id="UP001282474"/>
    </source>
</evidence>
<feature type="compositionally biased region" description="Low complexity" evidence="1">
    <location>
        <begin position="29"/>
        <end position="41"/>
    </location>
</feature>
<evidence type="ECO:0000313" key="2">
    <source>
        <dbReference type="EMBL" id="MDX3044873.1"/>
    </source>
</evidence>
<dbReference type="RefSeq" id="WP_193382225.1">
    <property type="nucleotide sequence ID" value="NZ_JABXWF010000060.1"/>
</dbReference>
<gene>
    <name evidence="2" type="ORF">PV383_48175</name>
</gene>
<protein>
    <submittedName>
        <fullName evidence="2">Uncharacterized protein</fullName>
    </submittedName>
</protein>
<reference evidence="2 3" key="1">
    <citation type="journal article" date="2023" name="Microb. Genom.">
        <title>Mesoterricola silvestris gen. nov., sp. nov., Mesoterricola sediminis sp. nov., Geothrix oryzae sp. nov., Geothrix edaphica sp. nov., Geothrix rubra sp. nov., and Geothrix limicola sp. nov., six novel members of Acidobacteriota isolated from soils.</title>
        <authorList>
            <person name="Weisberg A.J."/>
            <person name="Pearce E."/>
            <person name="Kramer C.G."/>
            <person name="Chang J.H."/>
            <person name="Clarke C.R."/>
        </authorList>
    </citation>
    <scope>NUCLEOTIDE SEQUENCE [LARGE SCALE GENOMIC DNA]</scope>
    <source>
        <strain evidence="2 3">NE20-4-1</strain>
    </source>
</reference>
<evidence type="ECO:0000256" key="1">
    <source>
        <dbReference type="SAM" id="MobiDB-lite"/>
    </source>
</evidence>
<organism evidence="2 3">
    <name type="scientific">Streptomyces caniscabiei</name>
    <dbReference type="NCBI Taxonomy" id="2746961"/>
    <lineage>
        <taxon>Bacteria</taxon>
        <taxon>Bacillati</taxon>
        <taxon>Actinomycetota</taxon>
        <taxon>Actinomycetes</taxon>
        <taxon>Kitasatosporales</taxon>
        <taxon>Streptomycetaceae</taxon>
        <taxon>Streptomyces</taxon>
    </lineage>
</organism>
<accession>A0ABU4N5T4</accession>